<keyword evidence="6" id="KW-0418">Kinase</keyword>
<protein>
    <submittedName>
        <fullName evidence="8">PTS glucose transporter subunit IIA</fullName>
    </submittedName>
</protein>
<dbReference type="SUPFAM" id="SSF51261">
    <property type="entry name" value="Duplicated hybrid motif"/>
    <property type="match status" value="1"/>
</dbReference>
<accession>A0ABZ2NCL6</accession>
<keyword evidence="2" id="KW-0813">Transport</keyword>
<evidence type="ECO:0000256" key="2">
    <source>
        <dbReference type="ARBA" id="ARBA00022448"/>
    </source>
</evidence>
<dbReference type="PANTHER" id="PTHR45008">
    <property type="entry name" value="PTS SYSTEM GLUCOSE-SPECIFIC EIIA COMPONENT"/>
    <property type="match status" value="1"/>
</dbReference>
<keyword evidence="5" id="KW-0598">Phosphotransferase system</keyword>
<dbReference type="InterPro" id="IPR011055">
    <property type="entry name" value="Dup_hybrid_motif"/>
</dbReference>
<evidence type="ECO:0000256" key="6">
    <source>
        <dbReference type="ARBA" id="ARBA00022777"/>
    </source>
</evidence>
<dbReference type="Gene3D" id="2.70.70.10">
    <property type="entry name" value="Glucose Permease (Domain IIA)"/>
    <property type="match status" value="1"/>
</dbReference>
<feature type="domain" description="PTS EIIA type-1" evidence="7">
    <location>
        <begin position="34"/>
        <end position="138"/>
    </location>
</feature>
<gene>
    <name evidence="8" type="ORF">WCV65_11925</name>
</gene>
<evidence type="ECO:0000256" key="4">
    <source>
        <dbReference type="ARBA" id="ARBA00022679"/>
    </source>
</evidence>
<name>A0ABZ2NCL6_9BACI</name>
<proteinExistence type="predicted"/>
<evidence type="ECO:0000313" key="8">
    <source>
        <dbReference type="EMBL" id="WXB95284.1"/>
    </source>
</evidence>
<evidence type="ECO:0000313" key="9">
    <source>
        <dbReference type="Proteomes" id="UP001377337"/>
    </source>
</evidence>
<organism evidence="8 9">
    <name type="scientific">Metabacillus sediminis</name>
    <dbReference type="NCBI Taxonomy" id="3117746"/>
    <lineage>
        <taxon>Bacteria</taxon>
        <taxon>Bacillati</taxon>
        <taxon>Bacillota</taxon>
        <taxon>Bacilli</taxon>
        <taxon>Bacillales</taxon>
        <taxon>Bacillaceae</taxon>
        <taxon>Metabacillus</taxon>
    </lineage>
</organism>
<evidence type="ECO:0000256" key="3">
    <source>
        <dbReference type="ARBA" id="ARBA00022597"/>
    </source>
</evidence>
<dbReference type="RefSeq" id="WP_338776721.1">
    <property type="nucleotide sequence ID" value="NZ_CP147407.1"/>
</dbReference>
<dbReference type="NCBIfam" id="TIGR00830">
    <property type="entry name" value="PTBA"/>
    <property type="match status" value="1"/>
</dbReference>
<evidence type="ECO:0000256" key="5">
    <source>
        <dbReference type="ARBA" id="ARBA00022683"/>
    </source>
</evidence>
<keyword evidence="3 8" id="KW-0762">Sugar transport</keyword>
<comment type="subcellular location">
    <subcellularLocation>
        <location evidence="1">Cytoplasm</location>
    </subcellularLocation>
</comment>
<evidence type="ECO:0000259" key="7">
    <source>
        <dbReference type="PROSITE" id="PS51093"/>
    </source>
</evidence>
<evidence type="ECO:0000256" key="1">
    <source>
        <dbReference type="ARBA" id="ARBA00004496"/>
    </source>
</evidence>
<dbReference type="PROSITE" id="PS00371">
    <property type="entry name" value="PTS_EIIA_TYPE_1_HIS"/>
    <property type="match status" value="1"/>
</dbReference>
<dbReference type="PROSITE" id="PS51093">
    <property type="entry name" value="PTS_EIIA_TYPE_1"/>
    <property type="match status" value="1"/>
</dbReference>
<dbReference type="InterPro" id="IPR050890">
    <property type="entry name" value="PTS_EIIA_component"/>
</dbReference>
<dbReference type="EMBL" id="CP147407">
    <property type="protein sequence ID" value="WXB95284.1"/>
    <property type="molecule type" value="Genomic_DNA"/>
</dbReference>
<dbReference type="InterPro" id="IPR001127">
    <property type="entry name" value="PTS_EIIA_1_perm"/>
</dbReference>
<dbReference type="PANTHER" id="PTHR45008:SF1">
    <property type="entry name" value="PTS SYSTEM GLUCOSE-SPECIFIC EIIA COMPONENT"/>
    <property type="match status" value="1"/>
</dbReference>
<dbReference type="Proteomes" id="UP001377337">
    <property type="component" value="Chromosome"/>
</dbReference>
<keyword evidence="9" id="KW-1185">Reference proteome</keyword>
<keyword evidence="4" id="KW-0808">Transferase</keyword>
<sequence length="166" mass="17919">MFKKLFGKKEEISRDETVYAPMQGKLVPLEEVPDPVFSQKMMGDGAAIIPAEGKVVAPVNGEVIQLFHTKHAIGLRSETGMELLIHIGLETVSMNGEGFEAHVKEGDKVSVGDLLISCDLGLINEKASSTITPIVITNGDILESVEKADAQETDLGKTKIFEVKAK</sequence>
<dbReference type="Pfam" id="PF00358">
    <property type="entry name" value="PTS_EIIA_1"/>
    <property type="match status" value="1"/>
</dbReference>
<reference evidence="8 9" key="1">
    <citation type="submission" date="2024-02" db="EMBL/GenBank/DDBJ databases">
        <title>Seven novel Bacillus-like species.</title>
        <authorList>
            <person name="Liu G."/>
        </authorList>
    </citation>
    <scope>NUCLEOTIDE SEQUENCE [LARGE SCALE GENOMIC DNA]</scope>
    <source>
        <strain evidence="8 9">FJAT-52054</strain>
    </source>
</reference>